<evidence type="ECO:0000256" key="2">
    <source>
        <dbReference type="ARBA" id="ARBA00022801"/>
    </source>
</evidence>
<dbReference type="Pfam" id="PF00082">
    <property type="entry name" value="Peptidase_S8"/>
    <property type="match status" value="2"/>
</dbReference>
<evidence type="ECO:0000256" key="1">
    <source>
        <dbReference type="ARBA" id="ARBA00011073"/>
    </source>
</evidence>
<dbReference type="InterPro" id="IPR036852">
    <property type="entry name" value="Peptidase_S8/S53_dom_sf"/>
</dbReference>
<feature type="compositionally biased region" description="Polar residues" evidence="3">
    <location>
        <begin position="187"/>
        <end position="197"/>
    </location>
</feature>
<dbReference type="PANTHER" id="PTHR43399">
    <property type="entry name" value="SUBTILISIN-RELATED"/>
    <property type="match status" value="1"/>
</dbReference>
<feature type="signal peptide" evidence="4">
    <location>
        <begin position="1"/>
        <end position="15"/>
    </location>
</feature>
<dbReference type="PROSITE" id="PS00137">
    <property type="entry name" value="SUBTILASE_HIS"/>
    <property type="match status" value="1"/>
</dbReference>
<evidence type="ECO:0000256" key="3">
    <source>
        <dbReference type="SAM" id="MobiDB-lite"/>
    </source>
</evidence>
<reference evidence="6 7" key="1">
    <citation type="submission" date="2024-04" db="EMBL/GenBank/DDBJ databases">
        <title>Tritrichomonas musculus Genome.</title>
        <authorList>
            <person name="Alves-Ferreira E."/>
            <person name="Grigg M."/>
            <person name="Lorenzi H."/>
            <person name="Galac M."/>
        </authorList>
    </citation>
    <scope>NUCLEOTIDE SEQUENCE [LARGE SCALE GENOMIC DNA]</scope>
    <source>
        <strain evidence="6 7">EAF2021</strain>
    </source>
</reference>
<dbReference type="InterPro" id="IPR000209">
    <property type="entry name" value="Peptidase_S8/S53_dom"/>
</dbReference>
<feature type="chain" id="PRO_5046581226" description="Peptidase S8/S53 domain-containing protein" evidence="4">
    <location>
        <begin position="16"/>
        <end position="1191"/>
    </location>
</feature>
<dbReference type="PANTHER" id="PTHR43399:SF4">
    <property type="entry name" value="CELL WALL-ASSOCIATED PROTEASE"/>
    <property type="match status" value="1"/>
</dbReference>
<proteinExistence type="inferred from homology"/>
<protein>
    <recommendedName>
        <fullName evidence="5">Peptidase S8/S53 domain-containing protein</fullName>
    </recommendedName>
</protein>
<feature type="compositionally biased region" description="Basic and acidic residues" evidence="3">
    <location>
        <begin position="174"/>
        <end position="184"/>
    </location>
</feature>
<comment type="caution">
    <text evidence="6">The sequence shown here is derived from an EMBL/GenBank/DDBJ whole genome shotgun (WGS) entry which is preliminary data.</text>
</comment>
<evidence type="ECO:0000256" key="4">
    <source>
        <dbReference type="SAM" id="SignalP"/>
    </source>
</evidence>
<name>A0ABR2KZW4_9EUKA</name>
<keyword evidence="2" id="KW-0378">Hydrolase</keyword>
<feature type="compositionally biased region" description="Low complexity" evidence="3">
    <location>
        <begin position="377"/>
        <end position="395"/>
    </location>
</feature>
<feature type="domain" description="Peptidase S8/S53" evidence="5">
    <location>
        <begin position="259"/>
        <end position="412"/>
    </location>
</feature>
<dbReference type="InterPro" id="IPR023827">
    <property type="entry name" value="Peptidase_S8_Asp-AS"/>
</dbReference>
<dbReference type="Proteomes" id="UP001470230">
    <property type="component" value="Unassembled WGS sequence"/>
</dbReference>
<evidence type="ECO:0000259" key="5">
    <source>
        <dbReference type="Pfam" id="PF00082"/>
    </source>
</evidence>
<dbReference type="EMBL" id="JAPFFF010000002">
    <property type="protein sequence ID" value="KAK8896593.1"/>
    <property type="molecule type" value="Genomic_DNA"/>
</dbReference>
<sequence>MNVFLFLISSRLFLSNKVVTNLTLNSKLSKKIEGSWYYVKCQKKRNCSNVIFEIRKHYNITDVSFITNNAFSIYLTKENSKVLNLMNLKYSKIPKDDKIVQTQLNSKEMSNNYIVYLSKSCKIPYNTIDITSNYIIFQSEEAYPMISKKLSKIGCIRSFEQLPKPRLNSQSGSNKKDKPKKDDTIDSNEAQAENITKKSMTTVRSDTFLTYNHFQDENNDEDDSDNSNNGYVQKLPEGTIFSLHSSSTYRNLLKHGINGEGQVASIVDTGLDSNLCWFVDPERQIEYGKESPSDHRKIQGYFSYADENDITPGGHGSFVAGLIAGSAQCDLYVNEKCSGSYFDGLAPNAKLVINDVFYMKKSANNKKVLDISEDVPNQISSDNQNNSSGQISSENKNSTSDTNAKVLEDNDQSKTENTNDTDNKKSAVDSIDEKDRKEDAIYKKKMRDERKMRSKLKRRQKIENPVQIDNENDNEIIYYNPYDESDKDQVFASFPQNLSRLFVLPSKLLGATVQYHGFDFQDKSLFTSLIDTFSYENPRMLLVFPAGDRIYQPDKMIKNGKPKPKLNDYLNAAAVTGMKKVVEFSYDRKTMLTTSKVASPGDSKNVLTVGATVIDSKVSVDEFEVPTPIIIINKGVEYVGYCDEFFGISFFDYLVSTIQFSSDKTDDSSDPVSFNQTYSFVIGNQVFVDSIKLDAFTFIQSPKFETTDILLLFHGNDLNGKINKPIIRLPEEHQKKFSNGDTIQIKFFNDIESFHLKKFANNEAKYSRKNSRYFRKKPDIYLPGGPVYGPNSGASKKSPNYCGIGGVRTAEGTSIAAAFATGEILLIQQYIKNGYYLNKKEGIEITSHMMRAILSNIAIDSNNNFTSPNLNKFCIFKDDYKLNETGGIRFFSDSLTSHSHHTYKFKAQFDGPLKITVCWNDPPHDPFAPSDVLFKVDCRIESVKDGRMFGDVHFDPFNTVKNYVIQDVKKDEEYSIYVICEDNFFFEKVNYTIVISGPFDHFSSENEYVKKIDNNKKQVKCLQICKEKSKCVGGYCQCAKNKYGEDCSKEMIQMHNHKTVSDISLLPRESVFMSYVFKQWKPGSKLSFTFSIKRPNSNSKNKKNDLNETVEINDDITNRIFFMFSINHVPSWQSANCNSENCQWATIKKNALEIEYHLWNFVRNGDTLYLVAYSLDDLPLSFSVRSLELYT</sequence>
<keyword evidence="4" id="KW-0732">Signal</keyword>
<comment type="similarity">
    <text evidence="1">Belongs to the peptidase S8 family.</text>
</comment>
<gene>
    <name evidence="6" type="ORF">M9Y10_014502</name>
</gene>
<accession>A0ABR2KZW4</accession>
<evidence type="ECO:0000313" key="6">
    <source>
        <dbReference type="EMBL" id="KAK8896593.1"/>
    </source>
</evidence>
<dbReference type="InterPro" id="IPR051048">
    <property type="entry name" value="Peptidase_S8/S53_subtilisin"/>
</dbReference>
<organism evidence="6 7">
    <name type="scientific">Tritrichomonas musculus</name>
    <dbReference type="NCBI Taxonomy" id="1915356"/>
    <lineage>
        <taxon>Eukaryota</taxon>
        <taxon>Metamonada</taxon>
        <taxon>Parabasalia</taxon>
        <taxon>Tritrichomonadida</taxon>
        <taxon>Tritrichomonadidae</taxon>
        <taxon>Tritrichomonas</taxon>
    </lineage>
</organism>
<feature type="region of interest" description="Disordered" evidence="3">
    <location>
        <begin position="164"/>
        <end position="197"/>
    </location>
</feature>
<evidence type="ECO:0000313" key="7">
    <source>
        <dbReference type="Proteomes" id="UP001470230"/>
    </source>
</evidence>
<dbReference type="InterPro" id="IPR022398">
    <property type="entry name" value="Peptidase_S8_His-AS"/>
</dbReference>
<keyword evidence="7" id="KW-1185">Reference proteome</keyword>
<feature type="region of interest" description="Disordered" evidence="3">
    <location>
        <begin position="376"/>
        <end position="459"/>
    </location>
</feature>
<dbReference type="Gene3D" id="2.60.120.380">
    <property type="match status" value="1"/>
</dbReference>
<dbReference type="PROSITE" id="PS00136">
    <property type="entry name" value="SUBTILASE_ASP"/>
    <property type="match status" value="1"/>
</dbReference>
<dbReference type="SUPFAM" id="SSF52743">
    <property type="entry name" value="Subtilisin-like"/>
    <property type="match status" value="1"/>
</dbReference>
<dbReference type="Gene3D" id="3.40.50.200">
    <property type="entry name" value="Peptidase S8/S53 domain"/>
    <property type="match status" value="2"/>
</dbReference>
<feature type="domain" description="Peptidase S8/S53" evidence="5">
    <location>
        <begin position="593"/>
        <end position="859"/>
    </location>
</feature>
<feature type="compositionally biased region" description="Basic and acidic residues" evidence="3">
    <location>
        <begin position="421"/>
        <end position="451"/>
    </location>
</feature>